<feature type="domain" description="Inositolphosphotransferase Aur1/Ipt1" evidence="7">
    <location>
        <begin position="82"/>
        <end position="256"/>
    </location>
</feature>
<dbReference type="CDD" id="cd03386">
    <property type="entry name" value="PAP2_Aur1_like"/>
    <property type="match status" value="1"/>
</dbReference>
<accession>A0A6J7F073</accession>
<comment type="subcellular location">
    <subcellularLocation>
        <location evidence="1">Membrane</location>
        <topology evidence="1">Multi-pass membrane protein</topology>
    </subcellularLocation>
</comment>
<evidence type="ECO:0000256" key="5">
    <source>
        <dbReference type="SAM" id="MobiDB-lite"/>
    </source>
</evidence>
<evidence type="ECO:0000256" key="3">
    <source>
        <dbReference type="ARBA" id="ARBA00022989"/>
    </source>
</evidence>
<feature type="transmembrane region" description="Helical" evidence="6">
    <location>
        <begin position="141"/>
        <end position="158"/>
    </location>
</feature>
<dbReference type="Gene3D" id="1.20.144.10">
    <property type="entry name" value="Phosphatidic acid phosphatase type 2/haloperoxidase"/>
    <property type="match status" value="1"/>
</dbReference>
<evidence type="ECO:0000256" key="1">
    <source>
        <dbReference type="ARBA" id="ARBA00004141"/>
    </source>
</evidence>
<proteinExistence type="predicted"/>
<dbReference type="GO" id="GO:0016020">
    <property type="term" value="C:membrane"/>
    <property type="evidence" value="ECO:0007669"/>
    <property type="project" value="UniProtKB-SubCell"/>
</dbReference>
<feature type="transmembrane region" description="Helical" evidence="6">
    <location>
        <begin position="245"/>
        <end position="263"/>
    </location>
</feature>
<dbReference type="Pfam" id="PF14378">
    <property type="entry name" value="PAP2_3"/>
    <property type="match status" value="1"/>
</dbReference>
<feature type="transmembrane region" description="Helical" evidence="6">
    <location>
        <begin position="12"/>
        <end position="31"/>
    </location>
</feature>
<dbReference type="PANTHER" id="PTHR31310:SF7">
    <property type="entry name" value="PA-PHOSPHATASE RELATED-FAMILY PROTEIN DDB_G0268928"/>
    <property type="match status" value="1"/>
</dbReference>
<protein>
    <submittedName>
        <fullName evidence="8">Unannotated protein</fullName>
    </submittedName>
</protein>
<keyword evidence="2 6" id="KW-0812">Transmembrane</keyword>
<evidence type="ECO:0000259" key="7">
    <source>
        <dbReference type="Pfam" id="PF14378"/>
    </source>
</evidence>
<sequence length="305" mass="33078">MDLPEIGWLPWRQALVLAALLAAFSMVISLVQRRTVQKSTRLASVSFITREAALVLVLYAVWQYVGSMTVSGLDQAQATGLWLAELQSTFGWPSEFSIQQVVIGNDAVISAADWYYRYLHVPVFVVTLGWILLFRRVAWPFTRTTIAVLTGLCLLIQLKPVAPPRLLPELGIIDTAAVNGRSVYALIPGANEYAAMPSVHVAWACAVALIIIIAARSRWRWLALAYPLVTSYVVVVTGNHFIIDGVVAVLLLGIAVSVAMLIPSQRPPSRSLMGNERQHGAGSGLAEQRTGDGHGPTGAQGVIDE</sequence>
<dbReference type="InterPro" id="IPR026841">
    <property type="entry name" value="Aur1/Ipt1"/>
</dbReference>
<dbReference type="PANTHER" id="PTHR31310">
    <property type="match status" value="1"/>
</dbReference>
<dbReference type="EMBL" id="CAFBLS010000280">
    <property type="protein sequence ID" value="CAB4885689.1"/>
    <property type="molecule type" value="Genomic_DNA"/>
</dbReference>
<dbReference type="InterPro" id="IPR052185">
    <property type="entry name" value="IPC_Synthase-Related"/>
</dbReference>
<evidence type="ECO:0000313" key="8">
    <source>
        <dbReference type="EMBL" id="CAB4885689.1"/>
    </source>
</evidence>
<gene>
    <name evidence="8" type="ORF">UFOPK3402_01796</name>
</gene>
<name>A0A6J7F073_9ZZZZ</name>
<feature type="region of interest" description="Disordered" evidence="5">
    <location>
        <begin position="268"/>
        <end position="305"/>
    </location>
</feature>
<feature type="transmembrane region" description="Helical" evidence="6">
    <location>
        <begin position="193"/>
        <end position="214"/>
    </location>
</feature>
<feature type="transmembrane region" description="Helical" evidence="6">
    <location>
        <begin position="115"/>
        <end position="134"/>
    </location>
</feature>
<evidence type="ECO:0000256" key="4">
    <source>
        <dbReference type="ARBA" id="ARBA00023136"/>
    </source>
</evidence>
<evidence type="ECO:0000256" key="2">
    <source>
        <dbReference type="ARBA" id="ARBA00022692"/>
    </source>
</evidence>
<keyword evidence="4 6" id="KW-0472">Membrane</keyword>
<feature type="transmembrane region" description="Helical" evidence="6">
    <location>
        <begin position="221"/>
        <end position="239"/>
    </location>
</feature>
<reference evidence="8" key="1">
    <citation type="submission" date="2020-05" db="EMBL/GenBank/DDBJ databases">
        <authorList>
            <person name="Chiriac C."/>
            <person name="Salcher M."/>
            <person name="Ghai R."/>
            <person name="Kavagutti S V."/>
        </authorList>
    </citation>
    <scope>NUCLEOTIDE SEQUENCE</scope>
</reference>
<keyword evidence="3 6" id="KW-1133">Transmembrane helix</keyword>
<feature type="transmembrane region" description="Helical" evidence="6">
    <location>
        <begin position="43"/>
        <end position="62"/>
    </location>
</feature>
<dbReference type="AlphaFoldDB" id="A0A6J7F073"/>
<organism evidence="8">
    <name type="scientific">freshwater metagenome</name>
    <dbReference type="NCBI Taxonomy" id="449393"/>
    <lineage>
        <taxon>unclassified sequences</taxon>
        <taxon>metagenomes</taxon>
        <taxon>ecological metagenomes</taxon>
    </lineage>
</organism>
<evidence type="ECO:0000256" key="6">
    <source>
        <dbReference type="SAM" id="Phobius"/>
    </source>
</evidence>